<evidence type="ECO:0000313" key="1">
    <source>
        <dbReference type="EMBL" id="OIQ89733.1"/>
    </source>
</evidence>
<gene>
    <name evidence="1" type="ORF">GALL_283490</name>
</gene>
<proteinExistence type="predicted"/>
<reference evidence="1" key="1">
    <citation type="submission" date="2016-10" db="EMBL/GenBank/DDBJ databases">
        <title>Sequence of Gallionella enrichment culture.</title>
        <authorList>
            <person name="Poehlein A."/>
            <person name="Muehling M."/>
            <person name="Daniel R."/>
        </authorList>
    </citation>
    <scope>NUCLEOTIDE SEQUENCE</scope>
</reference>
<dbReference type="AlphaFoldDB" id="A0A1J5RNN9"/>
<comment type="caution">
    <text evidence="1">The sequence shown here is derived from an EMBL/GenBank/DDBJ whole genome shotgun (WGS) entry which is preliminary data.</text>
</comment>
<protein>
    <submittedName>
        <fullName evidence="1">Uncharacterized protein</fullName>
    </submittedName>
</protein>
<accession>A0A1J5RNN9</accession>
<organism evidence="1">
    <name type="scientific">mine drainage metagenome</name>
    <dbReference type="NCBI Taxonomy" id="410659"/>
    <lineage>
        <taxon>unclassified sequences</taxon>
        <taxon>metagenomes</taxon>
        <taxon>ecological metagenomes</taxon>
    </lineage>
</organism>
<dbReference type="EMBL" id="MLJW01000317">
    <property type="protein sequence ID" value="OIQ89733.1"/>
    <property type="molecule type" value="Genomic_DNA"/>
</dbReference>
<sequence>MLSSKRARRRISCVTWSASSRVGHSTMACTAKRRGLSRVSRGNANAAVFPLPVLAWAIRSCPASATGKLAAWMGVMVKYPSCRNVACMAGDSGSSSKDAPAGHVAGGMGEWEISIMRNYPVCDSACL</sequence>
<name>A0A1J5RNN9_9ZZZZ</name>